<dbReference type="STRING" id="6945.B7QBS6"/>
<dbReference type="Pfam" id="PF00135">
    <property type="entry name" value="COesterase"/>
    <property type="match status" value="1"/>
</dbReference>
<dbReference type="PaxDb" id="6945-B7QBS6"/>
<gene>
    <name evidence="11" type="ORF">IscW_ISCW022870</name>
</gene>
<evidence type="ECO:0000256" key="1">
    <source>
        <dbReference type="ARBA" id="ARBA00005964"/>
    </source>
</evidence>
<feature type="compositionally biased region" description="Basic residues" evidence="9">
    <location>
        <begin position="608"/>
        <end position="617"/>
    </location>
</feature>
<name>B7QBS6_IXOSC</name>
<dbReference type="PROSITE" id="PS00122">
    <property type="entry name" value="CARBOXYLESTERASE_B_1"/>
    <property type="match status" value="1"/>
</dbReference>
<dbReference type="InterPro" id="IPR002018">
    <property type="entry name" value="CarbesteraseB"/>
</dbReference>
<dbReference type="PRINTS" id="PR00878">
    <property type="entry name" value="CHOLNESTRASE"/>
</dbReference>
<feature type="signal peptide" evidence="8">
    <location>
        <begin position="1"/>
        <end position="25"/>
    </location>
</feature>
<dbReference type="InParanoid" id="B7QBS6"/>
<dbReference type="Gene3D" id="3.40.50.1820">
    <property type="entry name" value="alpha/beta hydrolase"/>
    <property type="match status" value="1"/>
</dbReference>
<feature type="region of interest" description="Disordered" evidence="9">
    <location>
        <begin position="576"/>
        <end position="617"/>
    </location>
</feature>
<dbReference type="GO" id="GO:0003990">
    <property type="term" value="F:acetylcholinesterase activity"/>
    <property type="evidence" value="ECO:0000318"/>
    <property type="project" value="GO_Central"/>
</dbReference>
<dbReference type="SUPFAM" id="SSF53474">
    <property type="entry name" value="alpha/beta-Hydrolases"/>
    <property type="match status" value="1"/>
</dbReference>
<reference evidence="12" key="2">
    <citation type="submission" date="2020-05" db="UniProtKB">
        <authorList>
            <consortium name="EnsemblMetazoa"/>
        </authorList>
    </citation>
    <scope>IDENTIFICATION</scope>
    <source>
        <strain evidence="12">wikel</strain>
    </source>
</reference>
<keyword evidence="3 8" id="KW-0378">Hydrolase</keyword>
<dbReference type="EMBL" id="DS903315">
    <property type="protein sequence ID" value="EEC16298.1"/>
    <property type="molecule type" value="Genomic_DNA"/>
</dbReference>
<feature type="active site" description="Charge relay system" evidence="7">
    <location>
        <position position="351"/>
    </location>
</feature>
<dbReference type="GO" id="GO:0005615">
    <property type="term" value="C:extracellular space"/>
    <property type="evidence" value="ECO:0000318"/>
    <property type="project" value="GO_Central"/>
</dbReference>
<evidence type="ECO:0000313" key="13">
    <source>
        <dbReference type="Proteomes" id="UP000001555"/>
    </source>
</evidence>
<dbReference type="VEuPathDB" id="VectorBase:ISCP_016029"/>
<protein>
    <recommendedName>
        <fullName evidence="8">Carboxylic ester hydrolase</fullName>
        <ecNumber evidence="8">3.1.1.-</ecNumber>
    </recommendedName>
</protein>
<dbReference type="InterPro" id="IPR050654">
    <property type="entry name" value="AChE-related_enzymes"/>
</dbReference>
<dbReference type="PANTHER" id="PTHR43918">
    <property type="entry name" value="ACETYLCHOLINESTERASE"/>
    <property type="match status" value="1"/>
</dbReference>
<accession>B7QBS6</accession>
<dbReference type="GO" id="GO:0005886">
    <property type="term" value="C:plasma membrane"/>
    <property type="evidence" value="ECO:0000318"/>
    <property type="project" value="GO_Central"/>
</dbReference>
<feature type="domain" description="Carboxylesterase type B" evidence="10">
    <location>
        <begin position="26"/>
        <end position="501"/>
    </location>
</feature>
<sequence>MALRRRGEALISILFGLCSVRYVFSDDPVVATSSGLISGRRFRISDKDVDAFYGIPYAKPPVGDLRFRKPQPADPWNGTYKATTKPMACNQLDIRFIKGVTLSYQNASEDCLYMNVWRPSGLCDSTESCEKKLPVVVFIYGGGFQWGDSGLFVYDGANFVALSDVIFVSFNHRLSMMGFLSVGTSDLPGNLGFWDQLLVLKWVQQNIGRFGGNPQDVTLLGHSAGAVSAGLHAVSQLSKGLFHRLIMQSSSPLSLVLGLSYKGAGRFLNIAGKLGCYLPEKDWTTQVPNIIGCLRKIDVDVIFKKIAEQDPVNQFFSPVYGDEFIPADPLSLSTWKMVHVKEILMGTTTDEGTLFVDNIKYAAPQLETVLKIDYRLGAVLALSAIFHIPVPAGKTIIREYFGDEGVEHDHVTVIKLFSDIVGDLLMNCATDLFAEVTSAQGIPTHRYVFEHRPSYSLWPKNFGVAHADDLFKLLSSLRYSEEEEGFMKQLIRTWSSFIKTGGCDFALWDMNETRTADPMALDIFCTTRKPLGTHYNCEGMRPITICFYPRLERSRSYDDEFTLADSRADSIAGLRNPLVTGGKPGPVRDSYPDFPPVTSRFREPAPKFARRQRASAG</sequence>
<dbReference type="EC" id="3.1.1.-" evidence="8"/>
<dbReference type="PANTHER" id="PTHR43918:SF4">
    <property type="entry name" value="CARBOXYLIC ESTER HYDROLASE"/>
    <property type="match status" value="1"/>
</dbReference>
<comment type="catalytic activity">
    <reaction evidence="6">
        <text>acetylcholine + H2O = choline + acetate + H(+)</text>
        <dbReference type="Rhea" id="RHEA:17561"/>
        <dbReference type="ChEBI" id="CHEBI:15354"/>
        <dbReference type="ChEBI" id="CHEBI:15355"/>
        <dbReference type="ChEBI" id="CHEBI:15377"/>
        <dbReference type="ChEBI" id="CHEBI:15378"/>
        <dbReference type="ChEBI" id="CHEBI:30089"/>
        <dbReference type="EC" id="3.1.1.7"/>
    </reaction>
</comment>
<organism>
    <name type="scientific">Ixodes scapularis</name>
    <name type="common">Black-legged tick</name>
    <name type="synonym">Deer tick</name>
    <dbReference type="NCBI Taxonomy" id="6945"/>
    <lineage>
        <taxon>Eukaryota</taxon>
        <taxon>Metazoa</taxon>
        <taxon>Ecdysozoa</taxon>
        <taxon>Arthropoda</taxon>
        <taxon>Chelicerata</taxon>
        <taxon>Arachnida</taxon>
        <taxon>Acari</taxon>
        <taxon>Parasitiformes</taxon>
        <taxon>Ixodida</taxon>
        <taxon>Ixodoidea</taxon>
        <taxon>Ixodidae</taxon>
        <taxon>Ixodinae</taxon>
        <taxon>Ixodes</taxon>
    </lineage>
</organism>
<evidence type="ECO:0000256" key="7">
    <source>
        <dbReference type="PIRSR" id="PIRSR600997-1"/>
    </source>
</evidence>
<dbReference type="GO" id="GO:0006581">
    <property type="term" value="P:acetylcholine catabolic process"/>
    <property type="evidence" value="ECO:0000318"/>
    <property type="project" value="GO_Central"/>
</dbReference>
<keyword evidence="13" id="KW-1185">Reference proteome</keyword>
<dbReference type="InterPro" id="IPR019826">
    <property type="entry name" value="Carboxylesterase_B_AS"/>
</dbReference>
<keyword evidence="2" id="KW-0719">Serine esterase</keyword>
<evidence type="ECO:0000313" key="11">
    <source>
        <dbReference type="EMBL" id="EEC16298.1"/>
    </source>
</evidence>
<reference evidence="11 13" key="1">
    <citation type="submission" date="2008-03" db="EMBL/GenBank/DDBJ databases">
        <title>Annotation of Ixodes scapularis.</title>
        <authorList>
            <consortium name="Ixodes scapularis Genome Project Consortium"/>
            <person name="Caler E."/>
            <person name="Hannick L.I."/>
            <person name="Bidwell S."/>
            <person name="Joardar V."/>
            <person name="Thiagarajan M."/>
            <person name="Amedeo P."/>
            <person name="Galinsky K.J."/>
            <person name="Schobel S."/>
            <person name="Inman J."/>
            <person name="Hostetler J."/>
            <person name="Miller J."/>
            <person name="Hammond M."/>
            <person name="Megy K."/>
            <person name="Lawson D."/>
            <person name="Kodira C."/>
            <person name="Sutton G."/>
            <person name="Meyer J."/>
            <person name="Hill C.A."/>
            <person name="Birren B."/>
            <person name="Nene V."/>
            <person name="Collins F."/>
            <person name="Alarcon-Chaidez F."/>
            <person name="Wikel S."/>
            <person name="Strausberg R."/>
        </authorList>
    </citation>
    <scope>NUCLEOTIDE SEQUENCE [LARGE SCALE GENOMIC DNA]</scope>
    <source>
        <strain evidence="13">Wikel</strain>
        <strain evidence="11">Wikel colony</strain>
    </source>
</reference>
<evidence type="ECO:0000313" key="12">
    <source>
        <dbReference type="EnsemblMetazoa" id="ISCW022870-PA"/>
    </source>
</evidence>
<dbReference type="Proteomes" id="UP000001555">
    <property type="component" value="Unassembled WGS sequence"/>
</dbReference>
<keyword evidence="5" id="KW-0325">Glycoprotein</keyword>
<evidence type="ECO:0000256" key="9">
    <source>
        <dbReference type="SAM" id="MobiDB-lite"/>
    </source>
</evidence>
<dbReference type="InterPro" id="IPR000997">
    <property type="entry name" value="Cholinesterase"/>
</dbReference>
<dbReference type="HOGENOM" id="CLU_006586_13_2_1"/>
<evidence type="ECO:0000256" key="2">
    <source>
        <dbReference type="ARBA" id="ARBA00022487"/>
    </source>
</evidence>
<evidence type="ECO:0000256" key="4">
    <source>
        <dbReference type="ARBA" id="ARBA00023157"/>
    </source>
</evidence>
<dbReference type="GO" id="GO:0019695">
    <property type="term" value="P:choline metabolic process"/>
    <property type="evidence" value="ECO:0000318"/>
    <property type="project" value="GO_Central"/>
</dbReference>
<dbReference type="OrthoDB" id="19653at2759"/>
<feature type="chain" id="PRO_5010753492" description="Carboxylic ester hydrolase" evidence="8">
    <location>
        <begin position="26"/>
        <end position="617"/>
    </location>
</feature>
<proteinExistence type="inferred from homology"/>
<feature type="active site" description="Acyl-ester intermediate" evidence="7">
    <location>
        <position position="223"/>
    </location>
</feature>
<dbReference type="EMBL" id="ABJB010524403">
    <property type="status" value="NOT_ANNOTATED_CDS"/>
    <property type="molecule type" value="Genomic_DNA"/>
</dbReference>
<dbReference type="VEuPathDB" id="VectorBase:ISCI022870"/>
<evidence type="ECO:0000259" key="10">
    <source>
        <dbReference type="Pfam" id="PF00135"/>
    </source>
</evidence>
<evidence type="ECO:0000256" key="6">
    <source>
        <dbReference type="ARBA" id="ARBA00048484"/>
    </source>
</evidence>
<evidence type="ECO:0000256" key="5">
    <source>
        <dbReference type="ARBA" id="ARBA00023180"/>
    </source>
</evidence>
<dbReference type="EnsemblMetazoa" id="ISCW022870-RA">
    <property type="protein sequence ID" value="ISCW022870-PA"/>
    <property type="gene ID" value="ISCW022870"/>
</dbReference>
<keyword evidence="8" id="KW-0732">Signal</keyword>
<feature type="active site" description="Charge relay system" evidence="7">
    <location>
        <position position="466"/>
    </location>
</feature>
<dbReference type="InterPro" id="IPR029058">
    <property type="entry name" value="AB_hydrolase_fold"/>
</dbReference>
<dbReference type="ESTHER" id="ixosc-b7qbs6">
    <property type="family name" value="Cholinesterase-like"/>
</dbReference>
<evidence type="ECO:0000256" key="3">
    <source>
        <dbReference type="ARBA" id="ARBA00022801"/>
    </source>
</evidence>
<evidence type="ECO:0000256" key="8">
    <source>
        <dbReference type="RuleBase" id="RU361235"/>
    </source>
</evidence>
<dbReference type="VEuPathDB" id="VectorBase:ISCW022870"/>
<dbReference type="AlphaFoldDB" id="B7QBS6"/>
<comment type="similarity">
    <text evidence="1 8">Belongs to the type-B carboxylesterase/lipase family.</text>
</comment>
<keyword evidence="4" id="KW-1015">Disulfide bond</keyword>